<evidence type="ECO:0000256" key="3">
    <source>
        <dbReference type="ARBA" id="ARBA00023054"/>
    </source>
</evidence>
<dbReference type="PANTHER" id="PTHR23337">
    <property type="entry name" value="ZINC FINGER CW-TYPE COILED-COIL DOMAIN PROTEIN 1"/>
    <property type="match status" value="1"/>
</dbReference>
<protein>
    <recommendedName>
        <fullName evidence="7">Morc S5 domain-containing protein</fullName>
    </recommendedName>
</protein>
<dbReference type="Pfam" id="PF13589">
    <property type="entry name" value="HATPase_c_3"/>
    <property type="match status" value="1"/>
</dbReference>
<reference evidence="5 6" key="1">
    <citation type="submission" date="2018-10" db="EMBL/GenBank/DDBJ databases">
        <authorList>
            <consortium name="Pathogen Informatics"/>
        </authorList>
    </citation>
    <scope>NUCLEOTIDE SEQUENCE [LARGE SCALE GENOMIC DNA]</scope>
</reference>
<evidence type="ECO:0000256" key="1">
    <source>
        <dbReference type="ARBA" id="ARBA00004123"/>
    </source>
</evidence>
<evidence type="ECO:0000256" key="4">
    <source>
        <dbReference type="ARBA" id="ARBA00023242"/>
    </source>
</evidence>
<keyword evidence="2" id="KW-0479">Metal-binding</keyword>
<keyword evidence="6" id="KW-1185">Reference proteome</keyword>
<keyword evidence="3" id="KW-0175">Coiled coil</keyword>
<evidence type="ECO:0000313" key="5">
    <source>
        <dbReference type="EMBL" id="VDD78335.1"/>
    </source>
</evidence>
<dbReference type="GO" id="GO:0046872">
    <property type="term" value="F:metal ion binding"/>
    <property type="evidence" value="ECO:0007669"/>
    <property type="project" value="UniProtKB-KW"/>
</dbReference>
<organism evidence="5 6">
    <name type="scientific">Mesocestoides corti</name>
    <name type="common">Flatworm</name>
    <dbReference type="NCBI Taxonomy" id="53468"/>
    <lineage>
        <taxon>Eukaryota</taxon>
        <taxon>Metazoa</taxon>
        <taxon>Spiralia</taxon>
        <taxon>Lophotrochozoa</taxon>
        <taxon>Platyhelminthes</taxon>
        <taxon>Cestoda</taxon>
        <taxon>Eucestoda</taxon>
        <taxon>Cyclophyllidea</taxon>
        <taxon>Mesocestoididae</taxon>
        <taxon>Mesocestoides</taxon>
    </lineage>
</organism>
<accession>A0A0R3UBN9</accession>
<dbReference type="EMBL" id="UXSR01001505">
    <property type="protein sequence ID" value="VDD78335.1"/>
    <property type="molecule type" value="Genomic_DNA"/>
</dbReference>
<feature type="non-terminal residue" evidence="5">
    <location>
        <position position="1"/>
    </location>
</feature>
<dbReference type="PANTHER" id="PTHR23337:SF3">
    <property type="entry name" value="MORC FAMILY CW-TYPE ZINC FINGER 2"/>
    <property type="match status" value="1"/>
</dbReference>
<dbReference type="InterPro" id="IPR036890">
    <property type="entry name" value="HATPase_C_sf"/>
</dbReference>
<dbReference type="Proteomes" id="UP000267029">
    <property type="component" value="Unassembled WGS sequence"/>
</dbReference>
<dbReference type="OrthoDB" id="10251809at2759"/>
<keyword evidence="4" id="KW-0539">Nucleus</keyword>
<gene>
    <name evidence="5" type="ORF">MCOS_LOCUS4338</name>
</gene>
<dbReference type="GO" id="GO:0005634">
    <property type="term" value="C:nucleus"/>
    <property type="evidence" value="ECO:0007669"/>
    <property type="project" value="UniProtKB-SubCell"/>
</dbReference>
<sequence>PNQKNIVSRTTHEFLFGAIAELIDNSRDAGATELDIFTGISCYIQFCSDEARNVIVFGKSFKRASDGSSIGMYGNGLKSGSMRIGNDMILFTKRDSICSCVFLSRTFHETEKLDEVIVPLPTFRADDKSPNIITPEDQNKHDTEMQIILKYSPFRCIKDFFYQFDRIKGESGTLVIIYNMKLLDNGSAELDITTDAPSSDKDDLMEPHKRSLRAYVSILYADPRMKVHIQCRKVQTKRLLDTLYAVKRYNFASKTFRTRAERDLAKAKNDVKVGKQLIHCFLQDVQFYIFIVDIYGYAHLRMLPNSLVPHRPYGKFMRLN</sequence>
<proteinExistence type="predicted"/>
<dbReference type="AlphaFoldDB" id="A0A0R3UBN9"/>
<evidence type="ECO:0000256" key="2">
    <source>
        <dbReference type="ARBA" id="ARBA00022723"/>
    </source>
</evidence>
<comment type="subcellular location">
    <subcellularLocation>
        <location evidence="1">Nucleus</location>
    </subcellularLocation>
</comment>
<name>A0A0R3UBN9_MESCO</name>
<dbReference type="SUPFAM" id="SSF55874">
    <property type="entry name" value="ATPase domain of HSP90 chaperone/DNA topoisomerase II/histidine kinase"/>
    <property type="match status" value="1"/>
</dbReference>
<evidence type="ECO:0008006" key="7">
    <source>
        <dbReference type="Google" id="ProtNLM"/>
    </source>
</evidence>
<evidence type="ECO:0000313" key="6">
    <source>
        <dbReference type="Proteomes" id="UP000267029"/>
    </source>
</evidence>